<dbReference type="Proteomes" id="UP000838412">
    <property type="component" value="Chromosome 10"/>
</dbReference>
<dbReference type="GO" id="GO:0016020">
    <property type="term" value="C:membrane"/>
    <property type="evidence" value="ECO:0007669"/>
    <property type="project" value="UniProtKB-SubCell"/>
</dbReference>
<dbReference type="InterPro" id="IPR023271">
    <property type="entry name" value="Aquaporin-like"/>
</dbReference>
<name>A0A8J9VQC9_BRALA</name>
<evidence type="ECO:0000256" key="5">
    <source>
        <dbReference type="SAM" id="Phobius"/>
    </source>
</evidence>
<evidence type="ECO:0000256" key="1">
    <source>
        <dbReference type="ARBA" id="ARBA00004141"/>
    </source>
</evidence>
<dbReference type="EMBL" id="OV696695">
    <property type="protein sequence ID" value="CAH1238384.1"/>
    <property type="molecule type" value="Genomic_DNA"/>
</dbReference>
<feature type="transmembrane region" description="Helical" evidence="5">
    <location>
        <begin position="61"/>
        <end position="79"/>
    </location>
</feature>
<gene>
    <name evidence="6" type="primary">AQP11</name>
    <name evidence="6" type="ORF">BLAG_LOCUS3014</name>
</gene>
<organism evidence="6 7">
    <name type="scientific">Branchiostoma lanceolatum</name>
    <name type="common">Common lancelet</name>
    <name type="synonym">Amphioxus lanceolatum</name>
    <dbReference type="NCBI Taxonomy" id="7740"/>
    <lineage>
        <taxon>Eukaryota</taxon>
        <taxon>Metazoa</taxon>
        <taxon>Chordata</taxon>
        <taxon>Cephalochordata</taxon>
        <taxon>Leptocardii</taxon>
        <taxon>Amphioxiformes</taxon>
        <taxon>Branchiostomatidae</taxon>
        <taxon>Branchiostoma</taxon>
    </lineage>
</organism>
<evidence type="ECO:0000313" key="7">
    <source>
        <dbReference type="Proteomes" id="UP000838412"/>
    </source>
</evidence>
<dbReference type="InterPro" id="IPR051883">
    <property type="entry name" value="AQP11/12_channel"/>
</dbReference>
<dbReference type="Gene3D" id="1.20.1080.10">
    <property type="entry name" value="Glycerol uptake facilitator protein"/>
    <property type="match status" value="1"/>
</dbReference>
<comment type="subcellular location">
    <subcellularLocation>
        <location evidence="1">Membrane</location>
        <topology evidence="1">Multi-pass membrane protein</topology>
    </subcellularLocation>
</comment>
<evidence type="ECO:0000256" key="2">
    <source>
        <dbReference type="ARBA" id="ARBA00022692"/>
    </source>
</evidence>
<evidence type="ECO:0000256" key="3">
    <source>
        <dbReference type="ARBA" id="ARBA00022989"/>
    </source>
</evidence>
<evidence type="ECO:0000256" key="4">
    <source>
        <dbReference type="ARBA" id="ARBA00023136"/>
    </source>
</evidence>
<keyword evidence="2 5" id="KW-0812">Transmembrane</keyword>
<accession>A0A8J9VQC9</accession>
<dbReference type="AlphaFoldDB" id="A0A8J9VQC9"/>
<keyword evidence="7" id="KW-1185">Reference proteome</keyword>
<sequence>MAVLVSIGFMVVTFAIAQVLRVVGKAILPSTIYDYWAELITTWQFCACFIETDFVTADHGWWMFAAVCFLMCLGFCKVFEDATGCPCCVLEDYMGKLTTWTSALIKVAVQILGAILAARWAYFVWTMEYSAGHAQKAREELCETCINCSDLEGMAAEGLATFTAQFAAWKLKESDLSDYVNSALCVAIIVTVENRQHSDNFSDSYGFDGGTQKWAKMSLALSLVILVTTFVTCKVVRVLLKSAVPPTVYVFINEAISAFQVSFCVAENDFIATHYGTYAAATVLPFLIVSYAFSFDGAKTNPCGVFEDFLSEKNKLECLGRLLLQLVGATLAPKAAYLLWTIELSPAHALKAQQEVCISVLNTGLAAGMIAEGLATFLTRWGSWKLRDFGVNYDIFLGAALSTCVVLAGIYFMCRTLTGEGNQVALHCLSSEFLSMFCGNARP</sequence>
<dbReference type="PANTHER" id="PTHR21191">
    <property type="entry name" value="AQUAPORIN"/>
    <property type="match status" value="1"/>
</dbReference>
<feature type="transmembrane region" description="Helical" evidence="5">
    <location>
        <begin position="100"/>
        <end position="122"/>
    </location>
</feature>
<dbReference type="OrthoDB" id="1580043at2759"/>
<reference evidence="6" key="1">
    <citation type="submission" date="2022-01" db="EMBL/GenBank/DDBJ databases">
        <authorList>
            <person name="Braso-Vives M."/>
        </authorList>
    </citation>
    <scope>NUCLEOTIDE SEQUENCE</scope>
</reference>
<dbReference type="GO" id="GO:0015267">
    <property type="term" value="F:channel activity"/>
    <property type="evidence" value="ECO:0007669"/>
    <property type="project" value="TreeGrafter"/>
</dbReference>
<dbReference type="GO" id="GO:0005737">
    <property type="term" value="C:cytoplasm"/>
    <property type="evidence" value="ECO:0007669"/>
    <property type="project" value="TreeGrafter"/>
</dbReference>
<proteinExistence type="predicted"/>
<feature type="transmembrane region" description="Helical" evidence="5">
    <location>
        <begin position="214"/>
        <end position="233"/>
    </location>
</feature>
<feature type="transmembrane region" description="Helical" evidence="5">
    <location>
        <begin position="391"/>
        <end position="413"/>
    </location>
</feature>
<dbReference type="SUPFAM" id="SSF81338">
    <property type="entry name" value="Aquaporin-like"/>
    <property type="match status" value="2"/>
</dbReference>
<protein>
    <submittedName>
        <fullName evidence="6">AQP11 protein</fullName>
    </submittedName>
</protein>
<keyword evidence="4 5" id="KW-0472">Membrane</keyword>
<evidence type="ECO:0000313" key="6">
    <source>
        <dbReference type="EMBL" id="CAH1238384.1"/>
    </source>
</evidence>
<feature type="transmembrane region" description="Helical" evidence="5">
    <location>
        <begin position="360"/>
        <end position="379"/>
    </location>
</feature>
<dbReference type="PANTHER" id="PTHR21191:SF16">
    <property type="entry name" value="AQUAPORIN"/>
    <property type="match status" value="1"/>
</dbReference>
<keyword evidence="3 5" id="KW-1133">Transmembrane helix</keyword>